<organism evidence="2 3">
    <name type="scientific">Streptomyces pluripotens</name>
    <dbReference type="NCBI Taxonomy" id="1355015"/>
    <lineage>
        <taxon>Bacteria</taxon>
        <taxon>Bacillati</taxon>
        <taxon>Actinomycetota</taxon>
        <taxon>Actinomycetes</taxon>
        <taxon>Kitasatosporales</taxon>
        <taxon>Streptomycetaceae</taxon>
        <taxon>Streptomyces</taxon>
    </lineage>
</organism>
<dbReference type="OrthoDB" id="1492512at2"/>
<keyword evidence="3" id="KW-1185">Reference proteome</keyword>
<dbReference type="Pfam" id="PF25816">
    <property type="entry name" value="RamC_N"/>
    <property type="match status" value="1"/>
</dbReference>
<dbReference type="EMBL" id="CP022433">
    <property type="protein sequence ID" value="ASN27692.1"/>
    <property type="molecule type" value="Genomic_DNA"/>
</dbReference>
<proteinExistence type="predicted"/>
<protein>
    <recommendedName>
        <fullName evidence="1">RamC N-terminal domain-containing protein</fullName>
    </recommendedName>
</protein>
<feature type="domain" description="RamC N-terminal" evidence="1">
    <location>
        <begin position="6"/>
        <end position="110"/>
    </location>
</feature>
<sequence>MKHESLVQGWKLHISATRLSAPEVLHRAAGVLVQAGCAFKTARDLRTVEEMTSGNYDRASAARSSPCIRVSAYPRNDDQHRVLAARLDATTAGLPGPAIPSDRPYHKGSLVRWRSDVDEQPDTGLIHHWCSGSSGVGTFLLRLSQTAVGEERRLLLPPPRSTAHRPQALLATPQALLATWTGACLPGRASRSPASP</sequence>
<dbReference type="Proteomes" id="UP000031501">
    <property type="component" value="Chromosome"/>
</dbReference>
<accession>A0A221P6B5</accession>
<dbReference type="KEGG" id="splu:LK06_029585"/>
<gene>
    <name evidence="2" type="ORF">LK07_30780</name>
</gene>
<dbReference type="AlphaFoldDB" id="A0A221P6B5"/>
<dbReference type="RefSeq" id="WP_043433867.1">
    <property type="nucleotide sequence ID" value="NZ_CP021080.1"/>
</dbReference>
<evidence type="ECO:0000313" key="2">
    <source>
        <dbReference type="EMBL" id="ASN27692.1"/>
    </source>
</evidence>
<reference evidence="2 3" key="1">
    <citation type="submission" date="2017-07" db="EMBL/GenBank/DDBJ databases">
        <title>Genome sequence of Streptomyces pluripotens MUSC 137T.</title>
        <authorList>
            <person name="Ser H.-L."/>
            <person name="Lee L.-H."/>
        </authorList>
    </citation>
    <scope>NUCLEOTIDE SEQUENCE [LARGE SCALE GENOMIC DNA]</scope>
    <source>
        <strain evidence="2 3">MUSC 137</strain>
    </source>
</reference>
<dbReference type="STRING" id="1355015.LK06_029585"/>
<evidence type="ECO:0000259" key="1">
    <source>
        <dbReference type="Pfam" id="PF25816"/>
    </source>
</evidence>
<evidence type="ECO:0000313" key="3">
    <source>
        <dbReference type="Proteomes" id="UP000031501"/>
    </source>
</evidence>
<name>A0A221P6B5_9ACTN</name>
<dbReference type="InterPro" id="IPR057929">
    <property type="entry name" value="RamC_N"/>
</dbReference>